<proteinExistence type="predicted"/>
<gene>
    <name evidence="1" type="ORF">ALO40_03373</name>
</gene>
<dbReference type="Pfam" id="PF10134">
    <property type="entry name" value="RPA"/>
    <property type="match status" value="1"/>
</dbReference>
<reference evidence="1 2" key="1">
    <citation type="submission" date="2015-09" db="EMBL/GenBank/DDBJ databases">
        <title>Genome announcement of multiple Pseudomonas syringae strains.</title>
        <authorList>
            <person name="Thakur S."/>
            <person name="Wang P.W."/>
            <person name="Gong Y."/>
            <person name="Weir B.S."/>
            <person name="Guttman D.S."/>
        </authorList>
    </citation>
    <scope>NUCLEOTIDE SEQUENCE [LARGE SCALE GENOMIC DNA]</scope>
    <source>
        <strain evidence="1 2">ICMP3963</strain>
    </source>
</reference>
<protein>
    <submittedName>
        <fullName evidence="1">Conserved hypothetical replication initiator and transcription repressor protein</fullName>
    </submittedName>
</protein>
<name>A0A0Q0DKZ2_9PSED</name>
<organism evidence="1 2">
    <name type="scientific">Pseudomonas syringae pv. viburni</name>
    <dbReference type="NCBI Taxonomy" id="251703"/>
    <lineage>
        <taxon>Bacteria</taxon>
        <taxon>Pseudomonadati</taxon>
        <taxon>Pseudomonadota</taxon>
        <taxon>Gammaproteobacteria</taxon>
        <taxon>Pseudomonadales</taxon>
        <taxon>Pseudomonadaceae</taxon>
        <taxon>Pseudomonas</taxon>
    </lineage>
</organism>
<evidence type="ECO:0000313" key="1">
    <source>
        <dbReference type="EMBL" id="KPZ08384.1"/>
    </source>
</evidence>
<evidence type="ECO:0000313" key="2">
    <source>
        <dbReference type="Proteomes" id="UP000050317"/>
    </source>
</evidence>
<dbReference type="AlphaFoldDB" id="A0A0Q0DKZ2"/>
<accession>A0A0Q0DKZ2</accession>
<dbReference type="InterPro" id="IPR018777">
    <property type="entry name" value="Replication_initiator_prot_A"/>
</dbReference>
<dbReference type="PATRIC" id="fig|251703.9.peg.4744"/>
<dbReference type="Proteomes" id="UP000050317">
    <property type="component" value="Unassembled WGS sequence"/>
</dbReference>
<dbReference type="EMBL" id="LJRR01000468">
    <property type="protein sequence ID" value="KPZ08384.1"/>
    <property type="molecule type" value="Genomic_DNA"/>
</dbReference>
<sequence>MAIVMSSPSLPSGQRLQQREQLDLFRALPGDGMAPRDSQDLMAFPFFSLAKSRRTAPIDFRSGNITIRVEGTAEHGIATIWDADVLIWAASQIVEARDAGIRPSRWIRATPYEILRFIGRGTSLNDYLRLKAALDRLQSTSVATSIRETTGRRLHRFSWINEWRELADASGVPLGIELILPDWFYAGVLDAALVLTIDPAYFRLKGGIERWLYRLVRKHGGRQEHGWQFDFRHLHRKSGSAARFSDFAYDLRALVARQSLPGYVLGIEAMPDERLELLTFRPVPHTARG</sequence>
<comment type="caution">
    <text evidence="1">The sequence shown here is derived from an EMBL/GenBank/DDBJ whole genome shotgun (WGS) entry which is preliminary data.</text>
</comment>